<dbReference type="Proteomes" id="UP000030745">
    <property type="component" value="Unassembled WGS sequence"/>
</dbReference>
<dbReference type="GeneID" id="24139182"/>
<dbReference type="KEGG" id="spar:SPRG_17650"/>
<accession>A0A067BEQ8</accession>
<dbReference type="STRING" id="695850.A0A067BEQ8"/>
<name>A0A067BEQ8_SAPPC</name>
<dbReference type="RefSeq" id="XP_012212422.1">
    <property type="nucleotide sequence ID" value="XM_012357032.1"/>
</dbReference>
<dbReference type="AlphaFoldDB" id="A0A067BEQ8"/>
<dbReference type="EMBL" id="KK583888">
    <property type="protein sequence ID" value="KDO16869.1"/>
    <property type="molecule type" value="Genomic_DNA"/>
</dbReference>
<reference evidence="1 2" key="1">
    <citation type="journal article" date="2013" name="PLoS Genet.">
        <title>Distinctive expansion of potential virulence genes in the genome of the oomycete fish pathogen Saprolegnia parasitica.</title>
        <authorList>
            <person name="Jiang R.H."/>
            <person name="de Bruijn I."/>
            <person name="Haas B.J."/>
            <person name="Belmonte R."/>
            <person name="Lobach L."/>
            <person name="Christie J."/>
            <person name="van den Ackerveken G."/>
            <person name="Bottin A."/>
            <person name="Bulone V."/>
            <person name="Diaz-Moreno S.M."/>
            <person name="Dumas B."/>
            <person name="Fan L."/>
            <person name="Gaulin E."/>
            <person name="Govers F."/>
            <person name="Grenville-Briggs L.J."/>
            <person name="Horner N.R."/>
            <person name="Levin J.Z."/>
            <person name="Mammella M."/>
            <person name="Meijer H.J."/>
            <person name="Morris P."/>
            <person name="Nusbaum C."/>
            <person name="Oome S."/>
            <person name="Phillips A.J."/>
            <person name="van Rooyen D."/>
            <person name="Rzeszutek E."/>
            <person name="Saraiva M."/>
            <person name="Secombes C.J."/>
            <person name="Seidl M.F."/>
            <person name="Snel B."/>
            <person name="Stassen J.H."/>
            <person name="Sykes S."/>
            <person name="Tripathy S."/>
            <person name="van den Berg H."/>
            <person name="Vega-Arreguin J.C."/>
            <person name="Wawra S."/>
            <person name="Young S.K."/>
            <person name="Zeng Q."/>
            <person name="Dieguez-Uribeondo J."/>
            <person name="Russ C."/>
            <person name="Tyler B.M."/>
            <person name="van West P."/>
        </authorList>
    </citation>
    <scope>NUCLEOTIDE SEQUENCE [LARGE SCALE GENOMIC DNA]</scope>
    <source>
        <strain evidence="1 2">CBS 223.65</strain>
    </source>
</reference>
<keyword evidence="2" id="KW-1185">Reference proteome</keyword>
<dbReference type="OrthoDB" id="10265862at2759"/>
<organism evidence="1 2">
    <name type="scientific">Saprolegnia parasitica (strain CBS 223.65)</name>
    <dbReference type="NCBI Taxonomy" id="695850"/>
    <lineage>
        <taxon>Eukaryota</taxon>
        <taxon>Sar</taxon>
        <taxon>Stramenopiles</taxon>
        <taxon>Oomycota</taxon>
        <taxon>Saprolegniomycetes</taxon>
        <taxon>Saprolegniales</taxon>
        <taxon>Saprolegniaceae</taxon>
        <taxon>Saprolegnia</taxon>
    </lineage>
</organism>
<gene>
    <name evidence="1" type="ORF">SPRG_17650</name>
</gene>
<sequence length="71" mass="7727">MGNPPEADARVEAAEESPLDTEFQLILVLEPDGFRHRVLAAATSTLKQLKDQVTSDLKLTPGALKIPELDD</sequence>
<protein>
    <recommendedName>
        <fullName evidence="3">Ubiquitin-like domain-containing protein</fullName>
    </recommendedName>
</protein>
<evidence type="ECO:0000313" key="2">
    <source>
        <dbReference type="Proteomes" id="UP000030745"/>
    </source>
</evidence>
<evidence type="ECO:0008006" key="3">
    <source>
        <dbReference type="Google" id="ProtNLM"/>
    </source>
</evidence>
<evidence type="ECO:0000313" key="1">
    <source>
        <dbReference type="EMBL" id="KDO16869.1"/>
    </source>
</evidence>
<dbReference type="VEuPathDB" id="FungiDB:SPRG_17650"/>
<feature type="non-terminal residue" evidence="1">
    <location>
        <position position="71"/>
    </location>
</feature>
<proteinExistence type="predicted"/>